<proteinExistence type="predicted"/>
<dbReference type="Proteomes" id="UP001386437">
    <property type="component" value="Unassembled WGS sequence"/>
</dbReference>
<dbReference type="RefSeq" id="WP_336601461.1">
    <property type="nucleotide sequence ID" value="NZ_JACFYJ010000084.1"/>
</dbReference>
<reference evidence="1 2" key="1">
    <citation type="journal article" date="2022" name="Arch. Microbiol.">
        <title>Paraburkholderia bengalensis sp. nov. isolated from roots of Oryza sativa, IR64.</title>
        <authorList>
            <person name="Nag P."/>
            <person name="Mondal N."/>
            <person name="Sarkar J."/>
            <person name="Das S."/>
        </authorList>
    </citation>
    <scope>NUCLEOTIDE SEQUENCE [LARGE SCALE GENOMIC DNA]</scope>
    <source>
        <strain evidence="1 2">IR64_4_BI</strain>
    </source>
</reference>
<name>A0ABU8J1V6_9BURK</name>
<evidence type="ECO:0000313" key="2">
    <source>
        <dbReference type="Proteomes" id="UP001386437"/>
    </source>
</evidence>
<comment type="caution">
    <text evidence="1">The sequence shown here is derived from an EMBL/GenBank/DDBJ whole genome shotgun (WGS) entry which is preliminary data.</text>
</comment>
<accession>A0ABU8J1V6</accession>
<keyword evidence="2" id="KW-1185">Reference proteome</keyword>
<evidence type="ECO:0000313" key="1">
    <source>
        <dbReference type="EMBL" id="MEI6001781.1"/>
    </source>
</evidence>
<organism evidence="1 2">
    <name type="scientific">Paraburkholderia bengalensis</name>
    <dbReference type="NCBI Taxonomy" id="2747562"/>
    <lineage>
        <taxon>Bacteria</taxon>
        <taxon>Pseudomonadati</taxon>
        <taxon>Pseudomonadota</taxon>
        <taxon>Betaproteobacteria</taxon>
        <taxon>Burkholderiales</taxon>
        <taxon>Burkholderiaceae</taxon>
        <taxon>Paraburkholderia</taxon>
    </lineage>
</organism>
<protein>
    <submittedName>
        <fullName evidence="1">Uncharacterized protein</fullName>
    </submittedName>
</protein>
<sequence>MADGSRWTVAELAEGLGVRKQNVWMALTGMQANGTVHIAGRRACPGGRRSERVFASGPPLNDMQEAQMESASWWPQADRVVIAAIDAMVRCR</sequence>
<dbReference type="EMBL" id="JACFYJ010000084">
    <property type="protein sequence ID" value="MEI6001781.1"/>
    <property type="molecule type" value="Genomic_DNA"/>
</dbReference>
<gene>
    <name evidence="1" type="ORF">H3V53_32890</name>
</gene>